<dbReference type="EMBL" id="CCSE01000001">
    <property type="protein sequence ID" value="CDZ99656.1"/>
    <property type="molecule type" value="Genomic_DNA"/>
</dbReference>
<dbReference type="SUPFAM" id="SSF82057">
    <property type="entry name" value="Prokaryotic SH3-related domain"/>
    <property type="match status" value="1"/>
</dbReference>
<dbReference type="OrthoDB" id="2411501at2"/>
<evidence type="ECO:0000259" key="2">
    <source>
        <dbReference type="Pfam" id="PF13457"/>
    </source>
</evidence>
<feature type="domain" description="GW" evidence="2">
    <location>
        <begin position="31"/>
        <end position="75"/>
    </location>
</feature>
<dbReference type="Pfam" id="PF13457">
    <property type="entry name" value="GW"/>
    <property type="match status" value="1"/>
</dbReference>
<feature type="coiled-coil region" evidence="1">
    <location>
        <begin position="254"/>
        <end position="288"/>
    </location>
</feature>
<reference evidence="3 4" key="1">
    <citation type="submission" date="2014-07" db="EMBL/GenBank/DDBJ databases">
        <authorList>
            <person name="Urmite Genomes Urmite Genomes"/>
        </authorList>
    </citation>
    <scope>NUCLEOTIDE SEQUENCE [LARGE SCALE GENOMIC DNA]</scope>
    <source>
        <strain evidence="3 4">13MG44_air</strain>
    </source>
</reference>
<dbReference type="STRING" id="1461582.BN1048_00586"/>
<evidence type="ECO:0000256" key="1">
    <source>
        <dbReference type="SAM" id="Coils"/>
    </source>
</evidence>
<organism evidence="3 4">
    <name type="scientific">Jeotgalicoccus saudimassiliensis</name>
    <dbReference type="NCBI Taxonomy" id="1461582"/>
    <lineage>
        <taxon>Bacteria</taxon>
        <taxon>Bacillati</taxon>
        <taxon>Bacillota</taxon>
        <taxon>Bacilli</taxon>
        <taxon>Bacillales</taxon>
        <taxon>Staphylococcaceae</taxon>
        <taxon>Jeotgalicoccus</taxon>
    </lineage>
</organism>
<keyword evidence="1" id="KW-0175">Coiled coil</keyword>
<dbReference type="AlphaFoldDB" id="A0A078M4T5"/>
<dbReference type="InterPro" id="IPR025987">
    <property type="entry name" value="GW_dom"/>
</dbReference>
<evidence type="ECO:0000313" key="4">
    <source>
        <dbReference type="Proteomes" id="UP000044136"/>
    </source>
</evidence>
<protein>
    <recommendedName>
        <fullName evidence="2">GW domain-containing protein</fullName>
    </recommendedName>
</protein>
<gene>
    <name evidence="3" type="ORF">BN1048_00586</name>
</gene>
<name>A0A078M4T5_9STAP</name>
<accession>A0A078M4T5</accession>
<dbReference type="eggNOG" id="ENOG502ZIBJ">
    <property type="taxonomic scope" value="Bacteria"/>
</dbReference>
<keyword evidence="4" id="KW-1185">Reference proteome</keyword>
<evidence type="ECO:0000313" key="3">
    <source>
        <dbReference type="EMBL" id="CDZ99656.1"/>
    </source>
</evidence>
<dbReference type="RefSeq" id="WP_035808257.1">
    <property type="nucleotide sequence ID" value="NZ_CCSE01000001.1"/>
</dbReference>
<sequence length="289" mass="34466">MSLSYMDWIEKYNLNFQLHITQLEDSPIYKQIDLKEITENLSTFNNTVVDVISTAKINEKYYFKFKYKDNLIGWCSPKNDTIAYIKNKKQETKIVNDENIENDLNKLLEIDTQKLKENWFKIFISDFYAIFNNEIYCSIMLKDELLGFINLKDISFFINYKKDFEFIADEVNLYKDSKLEKTVIENFEHDSKLYSSLGGFEKFNGVRVIINGKRYWTDINNTNISIEKSVVETLDEVIIDALIYQLQEKVKTQNEFYSNQIIKLRDNIKELKEQEKKTKQNIKKLKEIL</sequence>
<dbReference type="HOGENOM" id="CLU_962339_0_0_9"/>
<proteinExistence type="predicted"/>
<dbReference type="Proteomes" id="UP000044136">
    <property type="component" value="Unassembled WGS sequence"/>
</dbReference>